<evidence type="ECO:0000313" key="2">
    <source>
        <dbReference type="EMBL" id="KFV72347.1"/>
    </source>
</evidence>
<gene>
    <name evidence="2" type="ORF">N307_01518</name>
</gene>
<keyword evidence="1" id="KW-0472">Membrane</keyword>
<dbReference type="PANTHER" id="PTHR33955:SF2">
    <property type="entry name" value="TRANSMEMBRANE PROTEIN 52"/>
    <property type="match status" value="1"/>
</dbReference>
<reference evidence="2 3" key="1">
    <citation type="submission" date="2014-04" db="EMBL/GenBank/DDBJ databases">
        <title>Genome evolution of avian class.</title>
        <authorList>
            <person name="Zhang G."/>
            <person name="Li C."/>
        </authorList>
    </citation>
    <scope>NUCLEOTIDE SEQUENCE [LARGE SCALE GENOMIC DNA]</scope>
    <source>
        <strain evidence="2">BGI_N307</strain>
    </source>
</reference>
<keyword evidence="3" id="KW-1185">Reference proteome</keyword>
<dbReference type="InterPro" id="IPR038942">
    <property type="entry name" value="TMEM52"/>
</dbReference>
<dbReference type="EMBL" id="KL216962">
    <property type="protein sequence ID" value="KFV72347.1"/>
    <property type="molecule type" value="Genomic_DNA"/>
</dbReference>
<evidence type="ECO:0000256" key="1">
    <source>
        <dbReference type="SAM" id="Phobius"/>
    </source>
</evidence>
<dbReference type="STRING" id="118200.A0A093GZX3"/>
<dbReference type="Pfam" id="PF14979">
    <property type="entry name" value="TMEM52"/>
    <property type="match status" value="1"/>
</dbReference>
<keyword evidence="1" id="KW-1133">Transmembrane helix</keyword>
<dbReference type="Proteomes" id="UP000053875">
    <property type="component" value="Unassembled WGS sequence"/>
</dbReference>
<accession>A0A093GZX3</accession>
<sequence>MSDWTGLWYIWLILLVLFLLLFCGVIASFIKFCYRKKRFSVETFSRHPCDLSVIGIDSDSTAHSTVT</sequence>
<keyword evidence="1 2" id="KW-0812">Transmembrane</keyword>
<dbReference type="AlphaFoldDB" id="A0A093GZX3"/>
<protein>
    <submittedName>
        <fullName evidence="2">Transmembrane protein 52</fullName>
    </submittedName>
</protein>
<proteinExistence type="predicted"/>
<feature type="transmembrane region" description="Helical" evidence="1">
    <location>
        <begin position="6"/>
        <end position="30"/>
    </location>
</feature>
<dbReference type="PANTHER" id="PTHR33955">
    <property type="entry name" value="TRANSMEMBRANE PROTEIN 52"/>
    <property type="match status" value="1"/>
</dbReference>
<organism evidence="2 3">
    <name type="scientific">Dryobates pubescens</name>
    <name type="common">Downy woodpecker</name>
    <name type="synonym">Picoides pubescens</name>
    <dbReference type="NCBI Taxonomy" id="118200"/>
    <lineage>
        <taxon>Eukaryota</taxon>
        <taxon>Metazoa</taxon>
        <taxon>Chordata</taxon>
        <taxon>Craniata</taxon>
        <taxon>Vertebrata</taxon>
        <taxon>Euteleostomi</taxon>
        <taxon>Archelosauria</taxon>
        <taxon>Archosauria</taxon>
        <taxon>Dinosauria</taxon>
        <taxon>Saurischia</taxon>
        <taxon>Theropoda</taxon>
        <taxon>Coelurosauria</taxon>
        <taxon>Aves</taxon>
        <taxon>Neognathae</taxon>
        <taxon>Neoaves</taxon>
        <taxon>Telluraves</taxon>
        <taxon>Coraciimorphae</taxon>
        <taxon>Piciformes</taxon>
        <taxon>Picidae</taxon>
        <taxon>Dryobates</taxon>
    </lineage>
</organism>
<evidence type="ECO:0000313" key="3">
    <source>
        <dbReference type="Proteomes" id="UP000053875"/>
    </source>
</evidence>
<name>A0A093GZX3_DRYPU</name>
<feature type="non-terminal residue" evidence="2">
    <location>
        <position position="67"/>
    </location>
</feature>